<dbReference type="PANTHER" id="PTHR11808:SF90">
    <property type="entry name" value="CYSTATHIONINE GAMMA-SYNTHASE"/>
    <property type="match status" value="1"/>
</dbReference>
<sequence length="379" mass="42248">MREKTNFVHGYSGVSKDTGAISFPIYQGVTFAHPALGENTRGFAYARADSPTRQEFERSLALLEHGVRAWAFSSGMAAISVFIKLFDVGDHLIVSEDLYGGTYRLFTEVYEKYGLTFDYVDTSSPEKVNAAIKPNTKGIFIETPSNPLMHVTDIKAVAERMKEIGAVVAVDNTFLSPYFQKPLDLGADFVIHSATKYIGGHNDVLAGALIVKDEKWIEPIFTMAMSEGGTLGPSDSWLLLRSLKTLTVRMERQQENAIRIVEYMKKHPKIKRVFYVGDENHPDREVTLKQTTGFGGMISFALKNGEKVPEILKRFQVITFAESLGGVESLITYPMIQTHGAIPKEMRERLGVNDKLLRLSVGIEDVDDLIEDLEQALSI</sequence>
<dbReference type="PROSITE" id="PS00868">
    <property type="entry name" value="CYS_MET_METAB_PP"/>
    <property type="match status" value="1"/>
</dbReference>
<dbReference type="Gene3D" id="3.40.640.10">
    <property type="entry name" value="Type I PLP-dependent aspartate aminotransferase-like (Major domain)"/>
    <property type="match status" value="1"/>
</dbReference>
<comment type="similarity">
    <text evidence="2 5">Belongs to the trans-sulfuration enzymes family.</text>
</comment>
<dbReference type="SUPFAM" id="SSF53383">
    <property type="entry name" value="PLP-dependent transferases"/>
    <property type="match status" value="1"/>
</dbReference>
<dbReference type="GO" id="GO:0016846">
    <property type="term" value="F:carbon-sulfur lyase activity"/>
    <property type="evidence" value="ECO:0007669"/>
    <property type="project" value="TreeGrafter"/>
</dbReference>
<evidence type="ECO:0000256" key="3">
    <source>
        <dbReference type="ARBA" id="ARBA00022898"/>
    </source>
</evidence>
<dbReference type="OrthoDB" id="9780685at2"/>
<dbReference type="RefSeq" id="WP_031389607.1">
    <property type="nucleotide sequence ID" value="NZ_JPNB01000001.1"/>
</dbReference>
<keyword evidence="3 4" id="KW-0663">Pyridoxal phosphate</keyword>
<dbReference type="InterPro" id="IPR054542">
    <property type="entry name" value="Cys_met_metab_PP"/>
</dbReference>
<reference evidence="6 7" key="1">
    <citation type="submission" date="2019-03" db="EMBL/GenBank/DDBJ databases">
        <title>Genomic Encyclopedia of Type Strains, Phase IV (KMG-IV): sequencing the most valuable type-strain genomes for metagenomic binning, comparative biology and taxonomic classification.</title>
        <authorList>
            <person name="Goeker M."/>
        </authorList>
    </citation>
    <scope>NUCLEOTIDE SEQUENCE [LARGE SCALE GENOMIC DNA]</scope>
    <source>
        <strain evidence="6 7">DSM 100556</strain>
    </source>
</reference>
<dbReference type="FunFam" id="3.90.1150.10:FF:000033">
    <property type="entry name" value="Cystathionine gamma-synthase"/>
    <property type="match status" value="1"/>
</dbReference>
<accession>A0A4R1R3K9</accession>
<protein>
    <submittedName>
        <fullName evidence="6">Cystathionine gamma-synthase</fullName>
    </submittedName>
</protein>
<feature type="modified residue" description="N6-(pyridoxal phosphate)lysine" evidence="4">
    <location>
        <position position="196"/>
    </location>
</feature>
<dbReference type="InterPro" id="IPR015424">
    <property type="entry name" value="PyrdxlP-dep_Trfase"/>
</dbReference>
<evidence type="ECO:0000256" key="4">
    <source>
        <dbReference type="PIRSR" id="PIRSR001434-2"/>
    </source>
</evidence>
<dbReference type="FunFam" id="3.40.640.10:FF:000009">
    <property type="entry name" value="Cystathionine gamma-synthase homolog"/>
    <property type="match status" value="1"/>
</dbReference>
<evidence type="ECO:0000256" key="1">
    <source>
        <dbReference type="ARBA" id="ARBA00001933"/>
    </source>
</evidence>
<dbReference type="GO" id="GO:0030170">
    <property type="term" value="F:pyridoxal phosphate binding"/>
    <property type="evidence" value="ECO:0007669"/>
    <property type="project" value="InterPro"/>
</dbReference>
<dbReference type="GO" id="GO:0005737">
    <property type="term" value="C:cytoplasm"/>
    <property type="evidence" value="ECO:0007669"/>
    <property type="project" value="TreeGrafter"/>
</dbReference>
<comment type="caution">
    <text evidence="6">The sequence shown here is derived from an EMBL/GenBank/DDBJ whole genome shotgun (WGS) entry which is preliminary data.</text>
</comment>
<evidence type="ECO:0000256" key="5">
    <source>
        <dbReference type="RuleBase" id="RU362118"/>
    </source>
</evidence>
<dbReference type="InterPro" id="IPR015422">
    <property type="entry name" value="PyrdxlP-dep_Trfase_small"/>
</dbReference>
<dbReference type="PIRSF" id="PIRSF001434">
    <property type="entry name" value="CGS"/>
    <property type="match status" value="1"/>
</dbReference>
<dbReference type="GO" id="GO:0019346">
    <property type="term" value="P:transsulfuration"/>
    <property type="evidence" value="ECO:0007669"/>
    <property type="project" value="InterPro"/>
</dbReference>
<gene>
    <name evidence="6" type="ORF">EDD76_103204</name>
</gene>
<dbReference type="GO" id="GO:0009086">
    <property type="term" value="P:methionine biosynthetic process"/>
    <property type="evidence" value="ECO:0007669"/>
    <property type="project" value="UniProtKB-ARBA"/>
</dbReference>
<dbReference type="InterPro" id="IPR000277">
    <property type="entry name" value="Cys/Met-Metab_PyrdxlP-dep_enz"/>
</dbReference>
<proteinExistence type="inferred from homology"/>
<evidence type="ECO:0000313" key="6">
    <source>
        <dbReference type="EMBL" id="TCL60013.1"/>
    </source>
</evidence>
<dbReference type="STRING" id="1469948.GCA_000732725_00857"/>
<dbReference type="EMBL" id="SLUO01000003">
    <property type="protein sequence ID" value="TCL60013.1"/>
    <property type="molecule type" value="Genomic_DNA"/>
</dbReference>
<dbReference type="PANTHER" id="PTHR11808">
    <property type="entry name" value="TRANS-SULFURATION ENZYME FAMILY MEMBER"/>
    <property type="match status" value="1"/>
</dbReference>
<dbReference type="CDD" id="cd00614">
    <property type="entry name" value="CGS_like"/>
    <property type="match status" value="1"/>
</dbReference>
<comment type="cofactor">
    <cofactor evidence="1 5">
        <name>pyridoxal 5'-phosphate</name>
        <dbReference type="ChEBI" id="CHEBI:597326"/>
    </cofactor>
</comment>
<evidence type="ECO:0000313" key="7">
    <source>
        <dbReference type="Proteomes" id="UP000295718"/>
    </source>
</evidence>
<keyword evidence="7" id="KW-1185">Reference proteome</keyword>
<name>A0A4R1R3K9_9FIRM</name>
<dbReference type="AlphaFoldDB" id="A0A4R1R3K9"/>
<evidence type="ECO:0000256" key="2">
    <source>
        <dbReference type="ARBA" id="ARBA00009077"/>
    </source>
</evidence>
<dbReference type="Pfam" id="PF01053">
    <property type="entry name" value="Cys_Met_Meta_PP"/>
    <property type="match status" value="1"/>
</dbReference>
<dbReference type="InterPro" id="IPR015421">
    <property type="entry name" value="PyrdxlP-dep_Trfase_major"/>
</dbReference>
<organism evidence="6 7">
    <name type="scientific">Kineothrix alysoides</name>
    <dbReference type="NCBI Taxonomy" id="1469948"/>
    <lineage>
        <taxon>Bacteria</taxon>
        <taxon>Bacillati</taxon>
        <taxon>Bacillota</taxon>
        <taxon>Clostridia</taxon>
        <taxon>Lachnospirales</taxon>
        <taxon>Lachnospiraceae</taxon>
        <taxon>Kineothrix</taxon>
    </lineage>
</organism>
<dbReference type="Gene3D" id="3.90.1150.10">
    <property type="entry name" value="Aspartate Aminotransferase, domain 1"/>
    <property type="match status" value="1"/>
</dbReference>
<dbReference type="Proteomes" id="UP000295718">
    <property type="component" value="Unassembled WGS sequence"/>
</dbReference>